<evidence type="ECO:0000256" key="8">
    <source>
        <dbReference type="ARBA" id="ARBA00023170"/>
    </source>
</evidence>
<dbReference type="Pfam" id="PF07714">
    <property type="entry name" value="PK_Tyr_Ser-Thr"/>
    <property type="match status" value="1"/>
</dbReference>
<sequence length="909" mass="99400">MRRSWVFCAAAARVVVHCFLLLSLSSSQGMNADNTQSSSGPSSLEGNETLAMQSLRQVLQVQESAWPGSQDPCIWRGVQCFNGHVDTLLLTGLPHSEPTLQMLSALVELPYLRILNATQVLFQGPIPEWIGNLSSSLETLDLTACELNGLLPMSLGNLWQLSYVSLAENHLTGTIPPTFGSFANLTFLNLSSNSLQGQIPDLNTPTLTVLDLSSNNFSLWSPQDVYRYPVLQQLSLANNFLNTSLPPELGNLTQLTQLDLSNNAFWGPIPAELGKLVHLTTLSLSRNNLSGTIPPELSQCGNLQILTLDRNNISGQVPETLESLKSLTILDLSFNAFMGLFPLGFLSMQSLQSLDLMHNAFYGPIPQQLVSLENLQSLSASSNFFNETLPMGLNPNATMKRNCLTDAIMQHSLRVCIRFYAQLGVVFLGYNMSANQEALPPVAACPIGSILILHPGGNKLQYLAPVLASIFGGLCLILFVGVMLVCLRKHQRSNQARRDRSLEAAAAGAIQISSHAGEISSARRWGETFTYTQLQTATKSFAVANLIAEGHSGDLYMGLLDGGVSVVVKRIDLNKVKRELYLAELEVFARTSHTRLISLLGHSLDRDREKFLVYKHSANRDLATALHKKGSPGPCEDLLLSLDWITRLKIAIGVAEGLAYLHSECSPSIVHRDIRASSILLDDKYEVRIASFSEARIQDGDHSHSNIITRFLGFSNTSYDQGDPGGAMVSCANDVFCFGKVLMELISGKLGISGGMDPSANQWLEWALPLINVHDKDSLPKIVDPSLIVDEDLFEEVWAMAIIAKACLNAKPTKRPSMAHILKALENPHKVVREEHFGEALTARTSSHGSWNEVLFGSWRLNHNSNAGGPREDLVGSLALPESSRLHHARRGSSDIAPEPIQEVPNEVD</sequence>
<evidence type="ECO:0000256" key="3">
    <source>
        <dbReference type="ARBA" id="ARBA00022692"/>
    </source>
</evidence>
<comment type="subcellular location">
    <subcellularLocation>
        <location evidence="1">Membrane</location>
        <topology evidence="1">Single-pass membrane protein</topology>
    </subcellularLocation>
</comment>
<keyword evidence="15" id="KW-1185">Reference proteome</keyword>
<keyword evidence="3 11" id="KW-0812">Transmembrane</keyword>
<evidence type="ECO:0000256" key="2">
    <source>
        <dbReference type="ARBA" id="ARBA00022614"/>
    </source>
</evidence>
<name>A0ABP0WIS9_9BRYO</name>
<evidence type="ECO:0000256" key="5">
    <source>
        <dbReference type="ARBA" id="ARBA00022737"/>
    </source>
</evidence>
<feature type="signal peptide" evidence="12">
    <location>
        <begin position="1"/>
        <end position="32"/>
    </location>
</feature>
<dbReference type="Gene3D" id="3.30.200.20">
    <property type="entry name" value="Phosphorylase Kinase, domain 1"/>
    <property type="match status" value="1"/>
</dbReference>
<dbReference type="Pfam" id="PF13855">
    <property type="entry name" value="LRR_8"/>
    <property type="match status" value="2"/>
</dbReference>
<organism evidence="14 15">
    <name type="scientific">Sphagnum jensenii</name>
    <dbReference type="NCBI Taxonomy" id="128206"/>
    <lineage>
        <taxon>Eukaryota</taxon>
        <taxon>Viridiplantae</taxon>
        <taxon>Streptophyta</taxon>
        <taxon>Embryophyta</taxon>
        <taxon>Bryophyta</taxon>
        <taxon>Sphagnophytina</taxon>
        <taxon>Sphagnopsida</taxon>
        <taxon>Sphagnales</taxon>
        <taxon>Sphagnaceae</taxon>
        <taxon>Sphagnum</taxon>
    </lineage>
</organism>
<keyword evidence="8" id="KW-0675">Receptor</keyword>
<keyword evidence="4 12" id="KW-0732">Signal</keyword>
<protein>
    <recommendedName>
        <fullName evidence="13">Protein kinase domain-containing protein</fullName>
    </recommendedName>
</protein>
<dbReference type="PANTHER" id="PTHR27000:SF775">
    <property type="entry name" value="PLANT INTRACELLULAR RAS-GROUP-RELATED LRR PROTEIN 3"/>
    <property type="match status" value="1"/>
</dbReference>
<dbReference type="InterPro" id="IPR011009">
    <property type="entry name" value="Kinase-like_dom_sf"/>
</dbReference>
<dbReference type="PROSITE" id="PS50011">
    <property type="entry name" value="PROTEIN_KINASE_DOM"/>
    <property type="match status" value="1"/>
</dbReference>
<keyword evidence="7 11" id="KW-0472">Membrane</keyword>
<evidence type="ECO:0000256" key="6">
    <source>
        <dbReference type="ARBA" id="ARBA00022989"/>
    </source>
</evidence>
<feature type="chain" id="PRO_5047399528" description="Protein kinase domain-containing protein" evidence="12">
    <location>
        <begin position="33"/>
        <end position="909"/>
    </location>
</feature>
<dbReference type="Pfam" id="PF00560">
    <property type="entry name" value="LRR_1"/>
    <property type="match status" value="3"/>
</dbReference>
<evidence type="ECO:0000256" key="11">
    <source>
        <dbReference type="SAM" id="Phobius"/>
    </source>
</evidence>
<dbReference type="PANTHER" id="PTHR27000">
    <property type="entry name" value="LEUCINE-RICH REPEAT RECEPTOR-LIKE PROTEIN KINASE FAMILY PROTEIN-RELATED"/>
    <property type="match status" value="1"/>
</dbReference>
<dbReference type="SUPFAM" id="SSF52047">
    <property type="entry name" value="RNI-like"/>
    <property type="match status" value="1"/>
</dbReference>
<dbReference type="InterPro" id="IPR001245">
    <property type="entry name" value="Ser-Thr/Tyr_kinase_cat_dom"/>
</dbReference>
<dbReference type="Gene3D" id="3.80.10.10">
    <property type="entry name" value="Ribonuclease Inhibitor"/>
    <property type="match status" value="2"/>
</dbReference>
<accession>A0ABP0WIS9</accession>
<evidence type="ECO:0000313" key="14">
    <source>
        <dbReference type="EMBL" id="CAK9266783.1"/>
    </source>
</evidence>
<dbReference type="SMART" id="SM00369">
    <property type="entry name" value="LRR_TYP"/>
    <property type="match status" value="3"/>
</dbReference>
<dbReference type="EMBL" id="OZ020114">
    <property type="protein sequence ID" value="CAK9266783.1"/>
    <property type="molecule type" value="Genomic_DNA"/>
</dbReference>
<evidence type="ECO:0000256" key="1">
    <source>
        <dbReference type="ARBA" id="ARBA00004167"/>
    </source>
</evidence>
<dbReference type="PROSITE" id="PS51450">
    <property type="entry name" value="LRR"/>
    <property type="match status" value="1"/>
</dbReference>
<dbReference type="SUPFAM" id="SSF56112">
    <property type="entry name" value="Protein kinase-like (PK-like)"/>
    <property type="match status" value="1"/>
</dbReference>
<keyword evidence="9" id="KW-0325">Glycoprotein</keyword>
<dbReference type="InterPro" id="IPR032675">
    <property type="entry name" value="LRR_dom_sf"/>
</dbReference>
<keyword evidence="6 11" id="KW-1133">Transmembrane helix</keyword>
<evidence type="ECO:0000256" key="9">
    <source>
        <dbReference type="ARBA" id="ARBA00023180"/>
    </source>
</evidence>
<evidence type="ECO:0000256" key="7">
    <source>
        <dbReference type="ARBA" id="ARBA00023136"/>
    </source>
</evidence>
<evidence type="ECO:0000256" key="12">
    <source>
        <dbReference type="SAM" id="SignalP"/>
    </source>
</evidence>
<reference evidence="14" key="1">
    <citation type="submission" date="2024-02" db="EMBL/GenBank/DDBJ databases">
        <authorList>
            <consortium name="ELIXIR-Norway"/>
            <consortium name="Elixir Norway"/>
        </authorList>
    </citation>
    <scope>NUCLEOTIDE SEQUENCE</scope>
</reference>
<feature type="transmembrane region" description="Helical" evidence="11">
    <location>
        <begin position="462"/>
        <end position="487"/>
    </location>
</feature>
<dbReference type="Gene3D" id="1.10.510.10">
    <property type="entry name" value="Transferase(Phosphotransferase) domain 1"/>
    <property type="match status" value="1"/>
</dbReference>
<feature type="region of interest" description="Disordered" evidence="10">
    <location>
        <begin position="885"/>
        <end position="909"/>
    </location>
</feature>
<gene>
    <name evidence="14" type="ORF">CSSPJE1EN1_LOCUS12261</name>
</gene>
<dbReference type="InterPro" id="IPR001611">
    <property type="entry name" value="Leu-rich_rpt"/>
</dbReference>
<evidence type="ECO:0000313" key="15">
    <source>
        <dbReference type="Proteomes" id="UP001497444"/>
    </source>
</evidence>
<evidence type="ECO:0000256" key="10">
    <source>
        <dbReference type="SAM" id="MobiDB-lite"/>
    </source>
</evidence>
<feature type="domain" description="Protein kinase" evidence="13">
    <location>
        <begin position="541"/>
        <end position="832"/>
    </location>
</feature>
<dbReference type="Proteomes" id="UP001497444">
    <property type="component" value="Chromosome 19"/>
</dbReference>
<dbReference type="InterPro" id="IPR003591">
    <property type="entry name" value="Leu-rich_rpt_typical-subtyp"/>
</dbReference>
<keyword evidence="5" id="KW-0677">Repeat</keyword>
<evidence type="ECO:0000256" key="4">
    <source>
        <dbReference type="ARBA" id="ARBA00022729"/>
    </source>
</evidence>
<keyword evidence="2" id="KW-0433">Leucine-rich repeat</keyword>
<evidence type="ECO:0000259" key="13">
    <source>
        <dbReference type="PROSITE" id="PS50011"/>
    </source>
</evidence>
<dbReference type="InterPro" id="IPR000719">
    <property type="entry name" value="Prot_kinase_dom"/>
</dbReference>
<proteinExistence type="predicted"/>